<proteinExistence type="predicted"/>
<dbReference type="RefSeq" id="WP_052519115.1">
    <property type="nucleotide sequence ID" value="NZ_JPMI01000267.1"/>
</dbReference>
<dbReference type="EMBL" id="JPMI01000267">
    <property type="protein sequence ID" value="KFA89018.1"/>
    <property type="molecule type" value="Genomic_DNA"/>
</dbReference>
<dbReference type="Proteomes" id="UP000028547">
    <property type="component" value="Unassembled WGS sequence"/>
</dbReference>
<organism evidence="1 2">
    <name type="scientific">Archangium violaceum Cb vi76</name>
    <dbReference type="NCBI Taxonomy" id="1406225"/>
    <lineage>
        <taxon>Bacteria</taxon>
        <taxon>Pseudomonadati</taxon>
        <taxon>Myxococcota</taxon>
        <taxon>Myxococcia</taxon>
        <taxon>Myxococcales</taxon>
        <taxon>Cystobacterineae</taxon>
        <taxon>Archangiaceae</taxon>
        <taxon>Archangium</taxon>
    </lineage>
</organism>
<evidence type="ECO:0000313" key="2">
    <source>
        <dbReference type="Proteomes" id="UP000028547"/>
    </source>
</evidence>
<accession>A0A084SKN3</accession>
<dbReference type="AlphaFoldDB" id="A0A084SKN3"/>
<name>A0A084SKN3_9BACT</name>
<protein>
    <submittedName>
        <fullName evidence="1">Uncharacterized protein</fullName>
    </submittedName>
</protein>
<sequence length="167" mass="17938">MGKERPTTKQIAKAVARRAGSAELTRILVDELPGSELASLLLHVMRERSRSVTWADALRLVERNGLVRADTADARVLTELDARAFAAAEGFDAVELSPVAPFGVNALTGIDQNNVLTATRGTEVLADPTIAMALECASRRKREGRAGLLTGAPGTEFLYRVFRPGPL</sequence>
<comment type="caution">
    <text evidence="1">The sequence shown here is derived from an EMBL/GenBank/DDBJ whole genome shotgun (WGS) entry which is preliminary data.</text>
</comment>
<gene>
    <name evidence="1" type="ORF">Q664_37510</name>
</gene>
<reference evidence="1 2" key="1">
    <citation type="submission" date="2014-07" db="EMBL/GenBank/DDBJ databases">
        <title>Draft Genome Sequence of Gephyronic Acid Producer, Cystobacter violaceus Strain Cb vi76.</title>
        <authorList>
            <person name="Stevens D.C."/>
            <person name="Young J."/>
            <person name="Carmichael R."/>
            <person name="Tan J."/>
            <person name="Taylor R.E."/>
        </authorList>
    </citation>
    <scope>NUCLEOTIDE SEQUENCE [LARGE SCALE GENOMIC DNA]</scope>
    <source>
        <strain evidence="1 2">Cb vi76</strain>
    </source>
</reference>
<evidence type="ECO:0000313" key="1">
    <source>
        <dbReference type="EMBL" id="KFA89018.1"/>
    </source>
</evidence>